<dbReference type="Pfam" id="PF01578">
    <property type="entry name" value="Cytochrom_C_asm"/>
    <property type="match status" value="1"/>
</dbReference>
<evidence type="ECO:0000256" key="3">
    <source>
        <dbReference type="SAM" id="Phobius"/>
    </source>
</evidence>
<feature type="transmembrane region" description="Helical" evidence="3">
    <location>
        <begin position="485"/>
        <end position="502"/>
    </location>
</feature>
<keyword evidence="3" id="KW-1133">Transmembrane helix</keyword>
<protein>
    <submittedName>
        <fullName evidence="6">Cytochrome C biogenesis protein CycK</fullName>
    </submittedName>
</protein>
<dbReference type="InterPro" id="IPR032523">
    <property type="entry name" value="CcmF_C"/>
</dbReference>
<gene>
    <name evidence="6" type="ORF">COO20_10735</name>
</gene>
<feature type="transmembrane region" description="Helical" evidence="3">
    <location>
        <begin position="305"/>
        <end position="323"/>
    </location>
</feature>
<evidence type="ECO:0000313" key="7">
    <source>
        <dbReference type="Proteomes" id="UP000233597"/>
    </source>
</evidence>
<dbReference type="EMBL" id="NWTK01000006">
    <property type="protein sequence ID" value="PKR54030.1"/>
    <property type="molecule type" value="Genomic_DNA"/>
</dbReference>
<feature type="transmembrane region" description="Helical" evidence="3">
    <location>
        <begin position="508"/>
        <end position="530"/>
    </location>
</feature>
<feature type="transmembrane region" description="Helical" evidence="3">
    <location>
        <begin position="332"/>
        <end position="350"/>
    </location>
</feature>
<feature type="transmembrane region" description="Helical" evidence="3">
    <location>
        <begin position="186"/>
        <end position="209"/>
    </location>
</feature>
<feature type="transmembrane region" description="Helical" evidence="3">
    <location>
        <begin position="99"/>
        <end position="119"/>
    </location>
</feature>
<dbReference type="PRINTS" id="PR01410">
    <property type="entry name" value="CCBIOGENESIS"/>
</dbReference>
<dbReference type="RefSeq" id="WP_101266362.1">
    <property type="nucleotide sequence ID" value="NZ_NWTK01000006.1"/>
</dbReference>
<dbReference type="PANTHER" id="PTHR43653:SF1">
    <property type="entry name" value="CYTOCHROME C-TYPE BIOGENESIS PROTEIN CCMF"/>
    <property type="match status" value="1"/>
</dbReference>
<feature type="domain" description="Cytochrome c-type biogenesis protein CcmF C-terminal" evidence="5">
    <location>
        <begin position="376"/>
        <end position="696"/>
    </location>
</feature>
<dbReference type="GO" id="GO:0015232">
    <property type="term" value="F:heme transmembrane transporter activity"/>
    <property type="evidence" value="ECO:0007669"/>
    <property type="project" value="InterPro"/>
</dbReference>
<feature type="transmembrane region" description="Helical" evidence="3">
    <location>
        <begin position="408"/>
        <end position="432"/>
    </location>
</feature>
<comment type="caution">
    <text evidence="6">The sequence shown here is derived from an EMBL/GenBank/DDBJ whole genome shotgun (WGS) entry which is preliminary data.</text>
</comment>
<dbReference type="Pfam" id="PF16327">
    <property type="entry name" value="CcmF_C"/>
    <property type="match status" value="1"/>
</dbReference>
<dbReference type="GO" id="GO:0016020">
    <property type="term" value="C:membrane"/>
    <property type="evidence" value="ECO:0007669"/>
    <property type="project" value="InterPro"/>
</dbReference>
<dbReference type="Proteomes" id="UP000233597">
    <property type="component" value="Unassembled WGS sequence"/>
</dbReference>
<evidence type="ECO:0000256" key="1">
    <source>
        <dbReference type="ARBA" id="ARBA00009186"/>
    </source>
</evidence>
<feature type="domain" description="Cytochrome c assembly protein" evidence="4">
    <location>
        <begin position="151"/>
        <end position="353"/>
    </location>
</feature>
<accession>A0A2N3KU48</accession>
<feature type="transmembrane region" description="Helical" evidence="3">
    <location>
        <begin position="679"/>
        <end position="701"/>
    </location>
</feature>
<keyword evidence="2" id="KW-0201">Cytochrome c-type biogenesis</keyword>
<organism evidence="6 7">
    <name type="scientific">Thalassospira marina</name>
    <dbReference type="NCBI Taxonomy" id="2048283"/>
    <lineage>
        <taxon>Bacteria</taxon>
        <taxon>Pseudomonadati</taxon>
        <taxon>Pseudomonadota</taxon>
        <taxon>Alphaproteobacteria</taxon>
        <taxon>Rhodospirillales</taxon>
        <taxon>Thalassospiraceae</taxon>
        <taxon>Thalassospira</taxon>
    </lineage>
</organism>
<name>A0A2N3KU48_9PROT</name>
<proteinExistence type="inferred from homology"/>
<comment type="similarity">
    <text evidence="1">Belongs to the CcmF/CycK/Ccl1/NrfE/CcsA family.</text>
</comment>
<keyword evidence="3" id="KW-0472">Membrane</keyword>
<dbReference type="GO" id="GO:0020037">
    <property type="term" value="F:heme binding"/>
    <property type="evidence" value="ECO:0007669"/>
    <property type="project" value="InterPro"/>
</dbReference>
<feature type="transmembrane region" description="Helical" evidence="3">
    <location>
        <begin position="447"/>
        <end position="465"/>
    </location>
</feature>
<keyword evidence="3" id="KW-0812">Transmembrane</keyword>
<feature type="transmembrane region" description="Helical" evidence="3">
    <location>
        <begin position="229"/>
        <end position="252"/>
    </location>
</feature>
<feature type="transmembrane region" description="Helical" evidence="3">
    <location>
        <begin position="370"/>
        <end position="387"/>
    </location>
</feature>
<dbReference type="OrthoDB" id="7366206at2"/>
<evidence type="ECO:0000313" key="6">
    <source>
        <dbReference type="EMBL" id="PKR54030.1"/>
    </source>
</evidence>
<sequence length="711" mass="77299">MIAETGHFALILLMMLGCCQAILFSPLGVLFRRGSVQLGTTSRLQTAGGPALGHGNGEKPGLWRAFTQSLIDPASLRLSPSATATASYHALNTAPVWPLPLLICLLAIGAQGSLIYSFIVSDFTLPLVAHYSHSSTPVLYRIAAAISPDRGATLLWITLTSIATILFLVQNAIFKKAENPQTVISMMGLIIALLAASVLIDGDPFARIIDPPLDGQGFDPQSQDILDIFYSPVLHAGLAGLSVIFAATIAALPRAALHRSWAEMLRPWAILSWTLLGAAMMISAYRAYAEQSWGNWWYWDASENAVLLPWLLATAFLHCLAVLEKTEALKPWTALLALSAFGAGWFGTFLARSDLLGPLPAALRASGDNAVLLIGFCVLFAGGYYLFSRVAGHLRENADFTLVSRESAMFINSVLLAVAAAIVMVGTVYPLFLRWLGGTIITVGPPFFVQALMPVTLAMLLLMGLSPTLRWRVDGAASVGRRMKLALILSIIVTLFVWMRHIDAPPLPLLGIGLAAWVVTAALGDLWEKLWRHRDHGESKYRNIQLLGPRYLGMSLAHIGMALLIAGGSASSLWEEQSVLSARTGQSIEIGPYNLQYEGVSLLPGENFATRKAKFIVYRNAQPVTELYPEVRYYPIRGVETKESAIWHGRDGDLHVSIGDRAEDSGRIVDVRFLPMMPWVWAGMLLILLGGVINVLTRMILLFKKNGVSAP</sequence>
<dbReference type="AlphaFoldDB" id="A0A2N3KU48"/>
<dbReference type="InterPro" id="IPR002541">
    <property type="entry name" value="Cyt_c_assembly"/>
</dbReference>
<feature type="transmembrane region" description="Helical" evidence="3">
    <location>
        <begin position="154"/>
        <end position="174"/>
    </location>
</feature>
<evidence type="ECO:0000256" key="2">
    <source>
        <dbReference type="ARBA" id="ARBA00022748"/>
    </source>
</evidence>
<evidence type="ECO:0000259" key="5">
    <source>
        <dbReference type="Pfam" id="PF16327"/>
    </source>
</evidence>
<feature type="transmembrane region" description="Helical" evidence="3">
    <location>
        <begin position="6"/>
        <end position="31"/>
    </location>
</feature>
<evidence type="ECO:0000259" key="4">
    <source>
        <dbReference type="Pfam" id="PF01578"/>
    </source>
</evidence>
<dbReference type="InterPro" id="IPR003567">
    <property type="entry name" value="Cyt_c_biogenesis"/>
</dbReference>
<feature type="transmembrane region" description="Helical" evidence="3">
    <location>
        <begin position="551"/>
        <end position="574"/>
    </location>
</feature>
<dbReference type="GO" id="GO:0017004">
    <property type="term" value="P:cytochrome complex assembly"/>
    <property type="evidence" value="ECO:0007669"/>
    <property type="project" value="UniProtKB-KW"/>
</dbReference>
<reference evidence="6 7" key="1">
    <citation type="submission" date="2017-09" db="EMBL/GenBank/DDBJ databases">
        <title>Biodiversity and function of Thalassospira species in the particle-attached aromatic-hydrocarbon-degrading consortia from the surface seawater of the South China Sea.</title>
        <authorList>
            <person name="Dong C."/>
            <person name="Liu R."/>
            <person name="Shao Z."/>
        </authorList>
    </citation>
    <scope>NUCLEOTIDE SEQUENCE [LARGE SCALE GENOMIC DNA]</scope>
    <source>
        <strain evidence="6 7">CSC1P2</strain>
    </source>
</reference>
<dbReference type="PANTHER" id="PTHR43653">
    <property type="entry name" value="CYTOCHROME C ASSEMBLY PROTEIN-RELATED"/>
    <property type="match status" value="1"/>
</dbReference>
<feature type="transmembrane region" description="Helical" evidence="3">
    <location>
        <begin position="264"/>
        <end position="285"/>
    </location>
</feature>